<dbReference type="GO" id="GO:0033989">
    <property type="term" value="F:3alpha,7alpha,12alpha-trihydroxy-5beta-cholest-24-enoyl-CoA hydratase activity"/>
    <property type="evidence" value="ECO:0007669"/>
    <property type="project" value="UniProtKB-EC"/>
</dbReference>
<comment type="subcellular location">
    <subcellularLocation>
        <location evidence="1">Peroxisome</location>
    </subcellularLocation>
</comment>
<evidence type="ECO:0000256" key="11">
    <source>
        <dbReference type="ARBA" id="ARBA00023140"/>
    </source>
</evidence>
<keyword evidence="7" id="KW-0007">Acetylation</keyword>
<dbReference type="InterPro" id="IPR002539">
    <property type="entry name" value="MaoC-like_dom"/>
</dbReference>
<dbReference type="eggNOG" id="ENOG502QPX4">
    <property type="taxonomic scope" value="Eukaryota"/>
</dbReference>
<organism evidence="33 34">
    <name type="scientific">Fukomys damarensis</name>
    <name type="common">Damaraland mole rat</name>
    <name type="synonym">Cryptomys damarensis</name>
    <dbReference type="NCBI Taxonomy" id="885580"/>
    <lineage>
        <taxon>Eukaryota</taxon>
        <taxon>Metazoa</taxon>
        <taxon>Chordata</taxon>
        <taxon>Craniata</taxon>
        <taxon>Vertebrata</taxon>
        <taxon>Euteleostomi</taxon>
        <taxon>Mammalia</taxon>
        <taxon>Eutheria</taxon>
        <taxon>Euarchontoglires</taxon>
        <taxon>Glires</taxon>
        <taxon>Rodentia</taxon>
        <taxon>Hystricomorpha</taxon>
        <taxon>Bathyergidae</taxon>
        <taxon>Fukomys</taxon>
    </lineage>
</organism>
<dbReference type="InterPro" id="IPR057326">
    <property type="entry name" value="KR_dom"/>
</dbReference>
<evidence type="ECO:0000256" key="24">
    <source>
        <dbReference type="ARBA" id="ARBA00052680"/>
    </source>
</evidence>
<evidence type="ECO:0000256" key="18">
    <source>
        <dbReference type="ARBA" id="ARBA00050727"/>
    </source>
</evidence>
<dbReference type="InterPro" id="IPR036291">
    <property type="entry name" value="NAD(P)-bd_dom_sf"/>
</dbReference>
<dbReference type="InterPro" id="IPR003033">
    <property type="entry name" value="SCP2_sterol-bd_dom"/>
</dbReference>
<comment type="subunit">
    <text evidence="4">Homodimer.</text>
</comment>
<keyword evidence="12" id="KW-0413">Isomerase</keyword>
<dbReference type="PRINTS" id="PR00080">
    <property type="entry name" value="SDRFAMILY"/>
</dbReference>
<evidence type="ECO:0000256" key="8">
    <source>
        <dbReference type="ARBA" id="ARBA00023002"/>
    </source>
</evidence>
<comment type="catalytic activity">
    <reaction evidence="24">
        <text>a (3R)-3-hydroxyacyl-CoA + NAD(+) = a 3-oxoacyl-CoA + NADH + H(+)</text>
        <dbReference type="Rhea" id="RHEA:32711"/>
        <dbReference type="ChEBI" id="CHEBI:15378"/>
        <dbReference type="ChEBI" id="CHEBI:57319"/>
        <dbReference type="ChEBI" id="CHEBI:57540"/>
        <dbReference type="ChEBI" id="CHEBI:57945"/>
        <dbReference type="ChEBI" id="CHEBI:90726"/>
        <dbReference type="EC" id="1.1.1.n12"/>
    </reaction>
    <physiologicalReaction direction="left-to-right" evidence="24">
        <dbReference type="Rhea" id="RHEA:32712"/>
    </physiologicalReaction>
</comment>
<evidence type="ECO:0000256" key="26">
    <source>
        <dbReference type="ARBA" id="ARBA00056931"/>
    </source>
</evidence>
<evidence type="ECO:0000256" key="1">
    <source>
        <dbReference type="ARBA" id="ARBA00004275"/>
    </source>
</evidence>
<dbReference type="Pfam" id="PF22622">
    <property type="entry name" value="MFE-2_hydrat-2_N"/>
    <property type="match status" value="1"/>
</dbReference>
<evidence type="ECO:0000256" key="5">
    <source>
        <dbReference type="ARBA" id="ARBA00022553"/>
    </source>
</evidence>
<evidence type="ECO:0000256" key="16">
    <source>
        <dbReference type="ARBA" id="ARBA00050645"/>
    </source>
</evidence>
<dbReference type="PANTHER" id="PTHR45024">
    <property type="entry name" value="DEHYDROGENASES, SHORT CHAIN"/>
    <property type="match status" value="1"/>
</dbReference>
<comment type="catalytic activity">
    <reaction evidence="22">
        <text>(3R)-hydroxyhexadecanoyl-CoA = (2E)-hexadecenoyl-CoA + H2O</text>
        <dbReference type="Rhea" id="RHEA:39159"/>
        <dbReference type="ChEBI" id="CHEBI:15377"/>
        <dbReference type="ChEBI" id="CHEBI:61526"/>
        <dbReference type="ChEBI" id="CHEBI:74278"/>
    </reaction>
    <physiologicalReaction direction="right-to-left" evidence="22">
        <dbReference type="Rhea" id="RHEA:39161"/>
    </physiologicalReaction>
</comment>
<evidence type="ECO:0000256" key="3">
    <source>
        <dbReference type="ARBA" id="ARBA00006484"/>
    </source>
</evidence>
<dbReference type="CDD" id="cd03448">
    <property type="entry name" value="HDE_HSD"/>
    <property type="match status" value="1"/>
</dbReference>
<comment type="catalytic activity">
    <reaction evidence="25">
        <text>(2E)-octenoyl-CoA + H2O = (3R)-hydroxyoctanoyl-CoA</text>
        <dbReference type="Rhea" id="RHEA:40187"/>
        <dbReference type="ChEBI" id="CHEBI:15377"/>
        <dbReference type="ChEBI" id="CHEBI:62242"/>
        <dbReference type="ChEBI" id="CHEBI:74279"/>
    </reaction>
    <physiologicalReaction direction="left-to-right" evidence="25">
        <dbReference type="Rhea" id="RHEA:40188"/>
    </physiologicalReaction>
</comment>
<dbReference type="CDD" id="cd05353">
    <property type="entry name" value="hydroxyacyl-CoA-like_DH_SDR_c-like"/>
    <property type="match status" value="1"/>
</dbReference>
<dbReference type="GO" id="GO:0016616">
    <property type="term" value="F:oxidoreductase activity, acting on the CH-OH group of donors, NAD or NADP as acceptor"/>
    <property type="evidence" value="ECO:0007669"/>
    <property type="project" value="UniProtKB-ARBA"/>
</dbReference>
<comment type="catalytic activity">
    <reaction evidence="19">
        <text>(24R,25R)-3alpha,7alpha,12alpha,24-tetrahydroxy-5beta-cholestan-26-oyl-CoA + NAD(+) = 3alpha,7alpha,12alpha-trihydroxy-24-oxo-5beta-cholestan-26-oyl-CoA + NADH + H(+)</text>
        <dbReference type="Rhea" id="RHEA:47088"/>
        <dbReference type="ChEBI" id="CHEBI:15378"/>
        <dbReference type="ChEBI" id="CHEBI:57540"/>
        <dbReference type="ChEBI" id="CHEBI:57945"/>
        <dbReference type="ChEBI" id="CHEBI:58507"/>
        <dbReference type="ChEBI" id="CHEBI:59807"/>
    </reaction>
    <physiologicalReaction direction="left-to-right" evidence="19">
        <dbReference type="Rhea" id="RHEA:47089"/>
    </physiologicalReaction>
</comment>
<evidence type="ECO:0000256" key="31">
    <source>
        <dbReference type="SAM" id="MobiDB-lite"/>
    </source>
</evidence>
<evidence type="ECO:0000256" key="28">
    <source>
        <dbReference type="ARBA" id="ARBA00079769"/>
    </source>
</evidence>
<evidence type="ECO:0000256" key="30">
    <source>
        <dbReference type="ARBA" id="ARBA00082547"/>
    </source>
</evidence>
<dbReference type="SMART" id="SM00822">
    <property type="entry name" value="PKS_KR"/>
    <property type="match status" value="1"/>
</dbReference>
<dbReference type="UniPathway" id="UPA00659"/>
<comment type="catalytic activity">
    <reaction evidence="16">
        <text>(24R,25R)-3alpha,7alpha,12alpha,24-tetrahydroxy-5beta-cholestan-26-oyl-CoA = (24E)-3alpha,7alpha,12alpha-trihydroxy-5beta-cholest-24-en-26-oyl-CoA + H2O</text>
        <dbReference type="Rhea" id="RHEA:18933"/>
        <dbReference type="ChEBI" id="CHEBI:15377"/>
        <dbReference type="ChEBI" id="CHEBI:59807"/>
        <dbReference type="ChEBI" id="CHEBI:59879"/>
        <dbReference type="EC" id="4.2.1.107"/>
    </reaction>
    <physiologicalReaction direction="right-to-left" evidence="16">
        <dbReference type="Rhea" id="RHEA:18935"/>
    </physiologicalReaction>
</comment>
<comment type="catalytic activity">
    <reaction evidence="20">
        <text>(3R)-3-hydroxydecanoyl-CoA = (2E)-decenoyl-CoA + H2O</text>
        <dbReference type="Rhea" id="RHEA:45992"/>
        <dbReference type="ChEBI" id="CHEBI:15377"/>
        <dbReference type="ChEBI" id="CHEBI:61406"/>
        <dbReference type="ChEBI" id="CHEBI:74272"/>
    </reaction>
    <physiologicalReaction direction="right-to-left" evidence="20">
        <dbReference type="Rhea" id="RHEA:45994"/>
    </physiologicalReaction>
</comment>
<keyword evidence="13" id="KW-0456">Lyase</keyword>
<evidence type="ECO:0000256" key="14">
    <source>
        <dbReference type="ARBA" id="ARBA00050170"/>
    </source>
</evidence>
<dbReference type="Gene3D" id="3.30.1050.10">
    <property type="entry name" value="SCP2 sterol-binding domain"/>
    <property type="match status" value="1"/>
</dbReference>
<dbReference type="SUPFAM" id="SSF54637">
    <property type="entry name" value="Thioesterase/thiol ester dehydrase-isomerase"/>
    <property type="match status" value="2"/>
</dbReference>
<evidence type="ECO:0000256" key="23">
    <source>
        <dbReference type="ARBA" id="ARBA00052416"/>
    </source>
</evidence>
<keyword evidence="9" id="KW-0520">NAD</keyword>
<comment type="pathway">
    <text evidence="2">Lipid metabolism; fatty acid beta-oxidation.</text>
</comment>
<evidence type="ECO:0000313" key="33">
    <source>
        <dbReference type="EMBL" id="KFO29148.1"/>
    </source>
</evidence>
<dbReference type="FunFam" id="3.10.129.10:FF:000019">
    <property type="entry name" value="peroxisomal multifunctional enzyme type 2"/>
    <property type="match status" value="1"/>
</dbReference>
<protein>
    <recommendedName>
        <fullName evidence="27">Peroxisomal multifunctional enzyme type 2</fullName>
    </recommendedName>
    <alternativeName>
        <fullName evidence="29">17-beta-hydroxysteroid dehydrogenase 4</fullName>
    </alternativeName>
    <alternativeName>
        <fullName evidence="30">D-bifunctional protein</fullName>
    </alternativeName>
    <alternativeName>
        <fullName evidence="28">Multifunctional protein 2</fullName>
    </alternativeName>
</protein>
<dbReference type="InterPro" id="IPR054357">
    <property type="entry name" value="MFE-2_N"/>
</dbReference>
<evidence type="ECO:0000256" key="2">
    <source>
        <dbReference type="ARBA" id="ARBA00005005"/>
    </source>
</evidence>
<dbReference type="Proteomes" id="UP000028990">
    <property type="component" value="Unassembled WGS sequence"/>
</dbReference>
<keyword evidence="5" id="KW-0597">Phosphoprotein</keyword>
<dbReference type="Pfam" id="PF01575">
    <property type="entry name" value="MaoC_dehydratas"/>
    <property type="match status" value="1"/>
</dbReference>
<dbReference type="InterPro" id="IPR020904">
    <property type="entry name" value="Sc_DH/Rdtase_CS"/>
</dbReference>
<accession>A0A091DF80</accession>
<dbReference type="EMBL" id="KN122630">
    <property type="protein sequence ID" value="KFO29148.1"/>
    <property type="molecule type" value="Genomic_DNA"/>
</dbReference>
<reference evidence="33 34" key="1">
    <citation type="submission" date="2013-11" db="EMBL/GenBank/DDBJ databases">
        <title>The Damaraland mole rat (Fukomys damarensis) genome and evolution of African mole rats.</title>
        <authorList>
            <person name="Gladyshev V.N."/>
            <person name="Fang X."/>
        </authorList>
    </citation>
    <scope>NUCLEOTIDE SEQUENCE [LARGE SCALE GENOMIC DNA]</scope>
    <source>
        <tissue evidence="33">Liver</tissue>
    </source>
</reference>
<dbReference type="PROSITE" id="PS00061">
    <property type="entry name" value="ADH_SHORT"/>
    <property type="match status" value="1"/>
</dbReference>
<dbReference type="GO" id="GO:0018812">
    <property type="term" value="F:3-hydroxyacyl-CoA dehydratase activity"/>
    <property type="evidence" value="ECO:0007669"/>
    <property type="project" value="UniProtKB-EC"/>
</dbReference>
<dbReference type="AlphaFoldDB" id="A0A091DF80"/>
<evidence type="ECO:0000256" key="12">
    <source>
        <dbReference type="ARBA" id="ARBA00023235"/>
    </source>
</evidence>
<feature type="region of interest" description="Disordered" evidence="31">
    <location>
        <begin position="32"/>
        <end position="63"/>
    </location>
</feature>
<evidence type="ECO:0000256" key="29">
    <source>
        <dbReference type="ARBA" id="ARBA00081543"/>
    </source>
</evidence>
<dbReference type="FunFam" id="3.30.1050.10:FF:000004">
    <property type="entry name" value="Hydroxysteroid 17-beta dehydrogenase 4"/>
    <property type="match status" value="1"/>
</dbReference>
<comment type="similarity">
    <text evidence="3">Belongs to the short-chain dehydrogenases/reductases (SDR) family.</text>
</comment>
<dbReference type="InterPro" id="IPR002347">
    <property type="entry name" value="SDR_fam"/>
</dbReference>
<evidence type="ECO:0000256" key="7">
    <source>
        <dbReference type="ARBA" id="ARBA00022990"/>
    </source>
</evidence>
<dbReference type="FunFam" id="3.40.50.720:FF:000185">
    <property type="entry name" value="peroxisomal multifunctional enzyme type 2"/>
    <property type="match status" value="1"/>
</dbReference>
<keyword evidence="10" id="KW-0443">Lipid metabolism</keyword>
<dbReference type="InterPro" id="IPR036527">
    <property type="entry name" value="SCP2_sterol-bd_dom_sf"/>
</dbReference>
<dbReference type="PANTHER" id="PTHR45024:SF2">
    <property type="entry name" value="SCP2 DOMAIN-CONTAINING PROTEIN"/>
    <property type="match status" value="1"/>
</dbReference>
<comment type="catalytic activity">
    <reaction evidence="23">
        <text>a (3R)-3-hydroxyacyl-CoA = a (2E)-enoyl-CoA + H2O</text>
        <dbReference type="Rhea" id="RHEA:26526"/>
        <dbReference type="ChEBI" id="CHEBI:15377"/>
        <dbReference type="ChEBI" id="CHEBI:57319"/>
        <dbReference type="ChEBI" id="CHEBI:58856"/>
        <dbReference type="EC" id="4.2.1.119"/>
    </reaction>
    <physiologicalReaction direction="right-to-left" evidence="23">
        <dbReference type="Rhea" id="RHEA:26528"/>
    </physiologicalReaction>
</comment>
<comment type="function">
    <text evidence="26">Bifunctional enzyme acting on the peroxisomal fatty acid beta-oxidation pathway. Catalyzes two of the four reactions in fatty acid degradation: hydration of 2-enoyl-CoA (trans-2-enoyl-CoA) to produce (3R)-3-hydroxyacyl-CoA, and dehydrogenation of (3R)-3-hydroxyacyl-CoA to produce 3-ketoacyl-CoA (3-oxoacyl-CoA), which is further metabolized by SCPx. Can use straight-chain and branched-chain fatty acids, as well as bile acid intermediates as substrates.</text>
</comment>
<evidence type="ECO:0000256" key="17">
    <source>
        <dbReference type="ARBA" id="ARBA00050722"/>
    </source>
</evidence>
<evidence type="ECO:0000256" key="9">
    <source>
        <dbReference type="ARBA" id="ARBA00023027"/>
    </source>
</evidence>
<dbReference type="GO" id="GO:0016853">
    <property type="term" value="F:isomerase activity"/>
    <property type="evidence" value="ECO:0007669"/>
    <property type="project" value="UniProtKB-KW"/>
</dbReference>
<sequence>MLGPIAQRWLWGLDEQRESPKKEHTGLVGKQTFIGDSGQAHLENKRPFSSRQPADYAHVPPRPSDSCHNLVTQAQSASDLPAAVMGSPLRFHGRVVVVTGAGGGRAYALAFAERGASVIVNDLGGDFRGVGKGSLAADKVVEEIRRKGGKAVASYDSVEAGEKIVKTALDAFGRIDVVVNNAGILRDRSFSRTSDEDWDLVHRVHLRGSFQVTRAAWDHMKRQNYGRIIMTSSSAGIYGNFGQANYSAAKLGLLGLANTLAIEGRKNNIHCNTIAPNAGSRMTETILPEDIIQALKPEYVAPLVLWLCHESCEENGGLFEVGAGWIGKLRWERTLGAIVRRKNQSVTPEAVKANWKKICDFSNASKPQSIQESTGSIIEILHKLDSEEEILPNPTSHVASTASPGFASAIGYKLPSYFSAYTELDTIMYALGVGASMKDPKDLKFLYEGSSDFSCLPTFGVIIAQKSMTSGGLAEIPGLPINFAKVLHGEQYLQIYKPFPRAGELKSEAVIADILDKGSGLVIILDVYSYSGKELICYSQYSLFVVGSGGFGGKRTSEKIKVAIATPSRPPDAVITDYTSLNQAALYRLSGDWNPLHIDPNFANLAGFEKPILHGLCTFGFSARHVLQKFADNDVSRFKSIKARFAKPVYPGQTLQTEMWKEDNRIHFQTKIQETGDIVISNAYVDLLPPSGIPAKKHPEGGELQSTLVFEEINRRLKDVGKEVVKKVNAVFEWHITKGGNTAAKWTIDLKNGSGKVYQGPAEGSTDTTIIISDEDFMEVVLGKLDPQKAFFSGRLKARGNIMLSQKLQMILKDYSKL</sequence>
<evidence type="ECO:0000256" key="27">
    <source>
        <dbReference type="ARBA" id="ARBA00073497"/>
    </source>
</evidence>
<evidence type="ECO:0000256" key="19">
    <source>
        <dbReference type="ARBA" id="ARBA00050743"/>
    </source>
</evidence>
<evidence type="ECO:0000256" key="4">
    <source>
        <dbReference type="ARBA" id="ARBA00011738"/>
    </source>
</evidence>
<comment type="catalytic activity">
    <reaction evidence="17">
        <text>(2E)-hexadecenedioyl-CoA + H2O = (3R)-hydroxyhexadecanedioyl-CoA</text>
        <dbReference type="Rhea" id="RHEA:40255"/>
        <dbReference type="ChEBI" id="CHEBI:15377"/>
        <dbReference type="ChEBI" id="CHEBI:77075"/>
        <dbReference type="ChEBI" id="CHEBI:77079"/>
    </reaction>
    <physiologicalReaction direction="left-to-right" evidence="17">
        <dbReference type="Rhea" id="RHEA:40256"/>
    </physiologicalReaction>
</comment>
<evidence type="ECO:0000313" key="34">
    <source>
        <dbReference type="Proteomes" id="UP000028990"/>
    </source>
</evidence>
<comment type="catalytic activity">
    <reaction evidence="15">
        <text>(3R)-hydroxyhexadecanedioyl-CoA + NAD(+) = 3-oxohexadecanedioyl-CoA + NADH + H(+)</text>
        <dbReference type="Rhea" id="RHEA:40263"/>
        <dbReference type="ChEBI" id="CHEBI:15378"/>
        <dbReference type="ChEBI" id="CHEBI:57540"/>
        <dbReference type="ChEBI" id="CHEBI:57945"/>
        <dbReference type="ChEBI" id="CHEBI:77079"/>
        <dbReference type="ChEBI" id="CHEBI:77081"/>
    </reaction>
    <physiologicalReaction direction="left-to-right" evidence="15">
        <dbReference type="Rhea" id="RHEA:40264"/>
    </physiologicalReaction>
</comment>
<dbReference type="STRING" id="885580.ENSFDAP00000021935"/>
<dbReference type="Gene3D" id="3.40.50.720">
    <property type="entry name" value="NAD(P)-binding Rossmann-like Domain"/>
    <property type="match status" value="1"/>
</dbReference>
<dbReference type="InterPro" id="IPR051687">
    <property type="entry name" value="Peroxisomal_Beta-Oxidation"/>
</dbReference>
<keyword evidence="6" id="KW-0276">Fatty acid metabolism</keyword>
<comment type="catalytic activity">
    <reaction evidence="14">
        <text>(3R)-hydroxyhexadecanoyl-CoA + NAD(+) = 3-oxohexadecanoyl-CoA + NADH + H(+)</text>
        <dbReference type="Rhea" id="RHEA:40243"/>
        <dbReference type="ChEBI" id="CHEBI:15378"/>
        <dbReference type="ChEBI" id="CHEBI:57349"/>
        <dbReference type="ChEBI" id="CHEBI:57540"/>
        <dbReference type="ChEBI" id="CHEBI:57945"/>
        <dbReference type="ChEBI" id="CHEBI:74278"/>
    </reaction>
    <physiologicalReaction direction="left-to-right" evidence="14">
        <dbReference type="Rhea" id="RHEA:40244"/>
    </physiologicalReaction>
</comment>
<name>A0A091DF80_FUKDA</name>
<dbReference type="FunFam" id="3.10.129.10:FF:000013">
    <property type="entry name" value="Peroxisomal multifunctional enzyme type 2"/>
    <property type="match status" value="1"/>
</dbReference>
<evidence type="ECO:0000256" key="22">
    <source>
        <dbReference type="ARBA" id="ARBA00052006"/>
    </source>
</evidence>
<dbReference type="GO" id="GO:0006635">
    <property type="term" value="P:fatty acid beta-oxidation"/>
    <property type="evidence" value="ECO:0007669"/>
    <property type="project" value="UniProtKB-UniPathway"/>
</dbReference>
<dbReference type="Pfam" id="PF02036">
    <property type="entry name" value="SCP2"/>
    <property type="match status" value="1"/>
</dbReference>
<dbReference type="PRINTS" id="PR00081">
    <property type="entry name" value="GDHRDH"/>
</dbReference>
<keyword evidence="8" id="KW-0560">Oxidoreductase</keyword>
<dbReference type="SUPFAM" id="SSF51735">
    <property type="entry name" value="NAD(P)-binding Rossmann-fold domains"/>
    <property type="match status" value="1"/>
</dbReference>
<comment type="catalytic activity">
    <reaction evidence="18">
        <text>(3R)-hydroxyoctanoyl-CoA + NAD(+) = 3-oxooctanoyl-CoA + NADH + H(+)</text>
        <dbReference type="Rhea" id="RHEA:40191"/>
        <dbReference type="ChEBI" id="CHEBI:15378"/>
        <dbReference type="ChEBI" id="CHEBI:57540"/>
        <dbReference type="ChEBI" id="CHEBI:57945"/>
        <dbReference type="ChEBI" id="CHEBI:62619"/>
        <dbReference type="ChEBI" id="CHEBI:74279"/>
    </reaction>
    <physiologicalReaction direction="left-to-right" evidence="18">
        <dbReference type="Rhea" id="RHEA:40192"/>
    </physiologicalReaction>
</comment>
<dbReference type="FunFam" id="1.10.287.4290:FF:000001">
    <property type="entry name" value="Peroxisomal multifunctional enzyme type 2"/>
    <property type="match status" value="1"/>
</dbReference>
<evidence type="ECO:0000256" key="10">
    <source>
        <dbReference type="ARBA" id="ARBA00023098"/>
    </source>
</evidence>
<feature type="domain" description="Ketoreductase" evidence="32">
    <location>
        <begin position="94"/>
        <end position="266"/>
    </location>
</feature>
<evidence type="ECO:0000256" key="21">
    <source>
        <dbReference type="ARBA" id="ARBA00051981"/>
    </source>
</evidence>
<dbReference type="Gene3D" id="3.10.129.10">
    <property type="entry name" value="Hotdog Thioesterase"/>
    <property type="match status" value="2"/>
</dbReference>
<evidence type="ECO:0000256" key="6">
    <source>
        <dbReference type="ARBA" id="ARBA00022832"/>
    </source>
</evidence>
<proteinExistence type="inferred from homology"/>
<comment type="catalytic activity">
    <reaction evidence="21">
        <text>(3R)-3-hydroxydecanoyl-CoA + NAD(+) = 3-oxodecanoyl-CoA + NADH + H(+)</text>
        <dbReference type="Rhea" id="RHEA:45832"/>
        <dbReference type="ChEBI" id="CHEBI:15378"/>
        <dbReference type="ChEBI" id="CHEBI:57540"/>
        <dbReference type="ChEBI" id="CHEBI:57945"/>
        <dbReference type="ChEBI" id="CHEBI:62548"/>
        <dbReference type="ChEBI" id="CHEBI:74272"/>
    </reaction>
    <physiologicalReaction direction="left-to-right" evidence="21">
        <dbReference type="Rhea" id="RHEA:45833"/>
    </physiologicalReaction>
</comment>
<evidence type="ECO:0000256" key="13">
    <source>
        <dbReference type="ARBA" id="ARBA00023239"/>
    </source>
</evidence>
<evidence type="ECO:0000256" key="15">
    <source>
        <dbReference type="ARBA" id="ARBA00050536"/>
    </source>
</evidence>
<evidence type="ECO:0000259" key="32">
    <source>
        <dbReference type="SMART" id="SM00822"/>
    </source>
</evidence>
<dbReference type="InterPro" id="IPR029069">
    <property type="entry name" value="HotDog_dom_sf"/>
</dbReference>
<evidence type="ECO:0000256" key="20">
    <source>
        <dbReference type="ARBA" id="ARBA00051024"/>
    </source>
</evidence>
<keyword evidence="34" id="KW-1185">Reference proteome</keyword>
<dbReference type="GO" id="GO:0005777">
    <property type="term" value="C:peroxisome"/>
    <property type="evidence" value="ECO:0007669"/>
    <property type="project" value="UniProtKB-SubCell"/>
</dbReference>
<evidence type="ECO:0000256" key="25">
    <source>
        <dbReference type="ARBA" id="ARBA00052775"/>
    </source>
</evidence>
<keyword evidence="11" id="KW-0576">Peroxisome</keyword>
<gene>
    <name evidence="33" type="ORF">H920_09450</name>
</gene>
<dbReference type="Pfam" id="PF00106">
    <property type="entry name" value="adh_short"/>
    <property type="match status" value="1"/>
</dbReference>
<dbReference type="SUPFAM" id="SSF55718">
    <property type="entry name" value="SCP-like"/>
    <property type="match status" value="1"/>
</dbReference>
<dbReference type="Gene3D" id="1.10.287.4290">
    <property type="match status" value="1"/>
</dbReference>